<feature type="compositionally biased region" description="Gly residues" evidence="1">
    <location>
        <begin position="870"/>
        <end position="896"/>
    </location>
</feature>
<keyword evidence="2" id="KW-0472">Membrane</keyword>
<keyword evidence="5" id="KW-1185">Reference proteome</keyword>
<dbReference type="Proteomes" id="UP000831775">
    <property type="component" value="Chromosome"/>
</dbReference>
<evidence type="ECO:0000256" key="3">
    <source>
        <dbReference type="SAM" id="SignalP"/>
    </source>
</evidence>
<keyword evidence="3" id="KW-0732">Signal</keyword>
<accession>A0ABY4FYE2</accession>
<sequence length="967" mass="96786">MRTATSVAGGFCAAILTLGALVAPAAAAPAAAPAPATPALANPALTTPALAEQEVTPDALSVVVTGDGALEWTKQAGPVAIQNFDSTGAAGTTTPLPTEAAEGQFPFTLGIDRDQAGALQQSADHQVVTLGGYNAPVGADANDATAPETLRVIARVDAAGNVDTSTTLAGAYSKRHIRGVVTADGQRYWTGGHGHDSAGAVRAGVLTIEQGGTTPVAVTTGGSVLNNTRVPVIHDGQLYVSSDRDGYHGINRVGAGLPTETAEMTLIAAAPNGSTVPHDFVFVGDHLYVAYTEGAPALVRYGFDGTTWVVEDQFPGQFWGLTGRVADDAVVLYATRGASQQNELVAIIDAPDAEPGAMASAPSEVLATAAPNTSFRGVDFAPGFVPGTGPAVITLTPTVTWNARVAGGVGNALSAVLGSTSNPVATGRISDPGADDAAPADGTEPADSLAADPADPADPATGLTVTATSADPSVVADENVSVELNADGSFALTAVPSGVGTTTITLTVTAADGRTADSPLQYAVSAPLADATASAHVGVADASAGYDVGDGHFLVADDDSNQIRLYGPTTGEPVAEFDFTGQMTHPTDRTFDLEAAARIGDTIYWVGSLGNSRSGNSWPHRDIVFATEVSGSGAATTLTFAGEATGFREALTAWDTSNAHGAGASAFQFERATTPGTSAEGPNSLNLEGATFAPDGTTFWLGFRSPLVPVAVDPANDPAGTLALVIAVDNIQAVIAEGAAIEISDYFTLDLGGRAIRDITETDDGNYLIAAGSADDSGNFAIFGWSGDPAEVPVQSKAPLALDGWSGSYETILSAASLQDDVVVRVLQDAGTVDIYGTGVEAQDLTRELMKFPSHDYVLDFAGAFAPVDGGTGGGDENGGGTGGGTGAAGGDGTGSGSSAAPGASRPGQLSQTGADGGQELLIAGLAGALVLLGAGALGAAARTARRTIPAPARRESTVALAHDLGA</sequence>
<reference evidence="4 5" key="1">
    <citation type="submission" date="2022-04" db="EMBL/GenBank/DDBJ databases">
        <title>Leucobacter sp. isolated from rhizosphere of onion.</title>
        <authorList>
            <person name="Won M."/>
            <person name="Lee C.-M."/>
            <person name="Woen H.-Y."/>
            <person name="Kwon S.-W."/>
        </authorList>
    </citation>
    <scope>NUCLEOTIDE SEQUENCE [LARGE SCALE GENOMIC DNA]</scope>
    <source>
        <strain evidence="4 5">H25R-14</strain>
    </source>
</reference>
<dbReference type="RefSeq" id="WP_244687422.1">
    <property type="nucleotide sequence ID" value="NZ_CP095043.1"/>
</dbReference>
<feature type="compositionally biased region" description="Low complexity" evidence="1">
    <location>
        <begin position="897"/>
        <end position="908"/>
    </location>
</feature>
<protein>
    <recommendedName>
        <fullName evidence="6">Gram-positive cocci surface proteins LPxTG domain-containing protein</fullName>
    </recommendedName>
</protein>
<feature type="region of interest" description="Disordered" evidence="1">
    <location>
        <begin position="422"/>
        <end position="469"/>
    </location>
</feature>
<feature type="region of interest" description="Disordered" evidence="1">
    <location>
        <begin position="870"/>
        <end position="913"/>
    </location>
</feature>
<feature type="signal peptide" evidence="3">
    <location>
        <begin position="1"/>
        <end position="27"/>
    </location>
</feature>
<feature type="chain" id="PRO_5046249997" description="Gram-positive cocci surface proteins LPxTG domain-containing protein" evidence="3">
    <location>
        <begin position="28"/>
        <end position="967"/>
    </location>
</feature>
<dbReference type="SUPFAM" id="SSF50969">
    <property type="entry name" value="YVTN repeat-like/Quinoprotein amine dehydrogenase"/>
    <property type="match status" value="1"/>
</dbReference>
<evidence type="ECO:0000313" key="5">
    <source>
        <dbReference type="Proteomes" id="UP000831775"/>
    </source>
</evidence>
<dbReference type="EMBL" id="CP095043">
    <property type="protein sequence ID" value="UOQ61179.1"/>
    <property type="molecule type" value="Genomic_DNA"/>
</dbReference>
<evidence type="ECO:0000256" key="2">
    <source>
        <dbReference type="SAM" id="Phobius"/>
    </source>
</evidence>
<evidence type="ECO:0008006" key="6">
    <source>
        <dbReference type="Google" id="ProtNLM"/>
    </source>
</evidence>
<dbReference type="SUPFAM" id="SSF63825">
    <property type="entry name" value="YWTD domain"/>
    <property type="match status" value="1"/>
</dbReference>
<evidence type="ECO:0000256" key="1">
    <source>
        <dbReference type="SAM" id="MobiDB-lite"/>
    </source>
</evidence>
<proteinExistence type="predicted"/>
<keyword evidence="2" id="KW-1133">Transmembrane helix</keyword>
<organism evidence="4 5">
    <name type="scientific">Leucobacter rhizosphaerae</name>
    <dbReference type="NCBI Taxonomy" id="2932245"/>
    <lineage>
        <taxon>Bacteria</taxon>
        <taxon>Bacillati</taxon>
        <taxon>Actinomycetota</taxon>
        <taxon>Actinomycetes</taxon>
        <taxon>Micrococcales</taxon>
        <taxon>Microbacteriaceae</taxon>
        <taxon>Leucobacter</taxon>
    </lineage>
</organism>
<gene>
    <name evidence="4" type="ORF">MUN76_04200</name>
</gene>
<dbReference type="InterPro" id="IPR011044">
    <property type="entry name" value="Quino_amine_DH_bsu"/>
</dbReference>
<keyword evidence="2" id="KW-0812">Transmembrane</keyword>
<name>A0ABY4FYE2_9MICO</name>
<feature type="compositionally biased region" description="Low complexity" evidence="1">
    <location>
        <begin position="431"/>
        <end position="460"/>
    </location>
</feature>
<feature type="transmembrane region" description="Helical" evidence="2">
    <location>
        <begin position="921"/>
        <end position="942"/>
    </location>
</feature>
<evidence type="ECO:0000313" key="4">
    <source>
        <dbReference type="EMBL" id="UOQ61179.1"/>
    </source>
</evidence>